<gene>
    <name evidence="2" type="ORF">LZ495_09530</name>
</gene>
<dbReference type="EMBL" id="JAKFHA010000004">
    <property type="protein sequence ID" value="MCF2527450.1"/>
    <property type="molecule type" value="Genomic_DNA"/>
</dbReference>
<keyword evidence="1" id="KW-1133">Transmembrane helix</keyword>
<evidence type="ECO:0000313" key="2">
    <source>
        <dbReference type="EMBL" id="MCF2527450.1"/>
    </source>
</evidence>
<feature type="transmembrane region" description="Helical" evidence="1">
    <location>
        <begin position="33"/>
        <end position="51"/>
    </location>
</feature>
<feature type="transmembrane region" description="Helical" evidence="1">
    <location>
        <begin position="95"/>
        <end position="115"/>
    </location>
</feature>
<proteinExistence type="predicted"/>
<evidence type="ECO:0008006" key="4">
    <source>
        <dbReference type="Google" id="ProtNLM"/>
    </source>
</evidence>
<organism evidence="2 3">
    <name type="scientific">Yinghuangia soli</name>
    <dbReference type="NCBI Taxonomy" id="2908204"/>
    <lineage>
        <taxon>Bacteria</taxon>
        <taxon>Bacillati</taxon>
        <taxon>Actinomycetota</taxon>
        <taxon>Actinomycetes</taxon>
        <taxon>Kitasatosporales</taxon>
        <taxon>Streptomycetaceae</taxon>
        <taxon>Yinghuangia</taxon>
    </lineage>
</organism>
<name>A0AA41PXZ2_9ACTN</name>
<dbReference type="AlphaFoldDB" id="A0AA41PXZ2"/>
<reference evidence="2" key="1">
    <citation type="submission" date="2022-01" db="EMBL/GenBank/DDBJ databases">
        <title>Genome-Based Taxonomic Classification of the Phylum Actinobacteria.</title>
        <authorList>
            <person name="Gao Y."/>
        </authorList>
    </citation>
    <scope>NUCLEOTIDE SEQUENCE</scope>
    <source>
        <strain evidence="2">KLBMP 8922</strain>
    </source>
</reference>
<accession>A0AA41PXZ2</accession>
<keyword evidence="1" id="KW-0812">Transmembrane</keyword>
<evidence type="ECO:0000313" key="3">
    <source>
        <dbReference type="Proteomes" id="UP001165378"/>
    </source>
</evidence>
<comment type="caution">
    <text evidence="2">The sequence shown here is derived from an EMBL/GenBank/DDBJ whole genome shotgun (WGS) entry which is preliminary data.</text>
</comment>
<sequence>MDAVSVPDAGARSWWGRVFRWERRRLGDPPKRVFVGCLVTVSLVCAWTSSWPNGSLFWFLAEAFAWFVLGVVWAFLFGAAVLTRSGRARLRAARWRWAAVPVAVVLVLAGLRAGLPLQARFAASEDALRATAVEAARGGEPQLGWRGLYRVTAAEPLAAGRGALLSVPGGSGVFRIDGGFAYAPDGSPAADRGRVSFIHLTGDWYTWYESW</sequence>
<evidence type="ECO:0000256" key="1">
    <source>
        <dbReference type="SAM" id="Phobius"/>
    </source>
</evidence>
<keyword evidence="1" id="KW-0472">Membrane</keyword>
<protein>
    <recommendedName>
        <fullName evidence="4">DUF1109 domain-containing protein</fullName>
    </recommendedName>
</protein>
<feature type="transmembrane region" description="Helical" evidence="1">
    <location>
        <begin position="63"/>
        <end position="83"/>
    </location>
</feature>
<dbReference type="Proteomes" id="UP001165378">
    <property type="component" value="Unassembled WGS sequence"/>
</dbReference>
<keyword evidence="3" id="KW-1185">Reference proteome</keyword>